<comment type="caution">
    <text evidence="2">The sequence shown here is derived from an EMBL/GenBank/DDBJ whole genome shotgun (WGS) entry which is preliminary data.</text>
</comment>
<dbReference type="SUPFAM" id="SSF49464">
    <property type="entry name" value="Carboxypeptidase regulatory domain-like"/>
    <property type="match status" value="1"/>
</dbReference>
<organism evidence="2 3">
    <name type="scientific">Postechiella marina</name>
    <dbReference type="NCBI Taxonomy" id="943941"/>
    <lineage>
        <taxon>Bacteria</taxon>
        <taxon>Pseudomonadati</taxon>
        <taxon>Bacteroidota</taxon>
        <taxon>Flavobacteriia</taxon>
        <taxon>Flavobacteriales</taxon>
        <taxon>Flavobacteriaceae</taxon>
        <taxon>Postechiella</taxon>
    </lineage>
</organism>
<dbReference type="EMBL" id="BAABCA010000001">
    <property type="protein sequence ID" value="GAA4231269.1"/>
    <property type="molecule type" value="Genomic_DNA"/>
</dbReference>
<sequence>MIINRNRTKASFLKNSCFAILLIVTAFTTSISAQEKIEVKGIILDESNFPIPYTAVGIVEKYIGTSSTEDGEFSFLVSKNELQDSLSISSLGYNPFKIKIEDYLNQEKKEIVLIESTTELDAVKILAPGEYVNLAIKNLKNNTITSPHQVEMLYRSATTENGSAKYLVENYIKIKARGLGSYFGPMQIAESRKSADYRIWKPNLRWHSINALAQLNPFRPNDSQHSRNIKKFIWKKTGDSSYEGEDVVILEGKNPKMKWESIKLYVGVDSYKVYRIERGKTLYIYKKHQSGKLVLSYYKHDWHLSKDRIDMAYRKHIKETHFKAEAFVYKVITNKKQIRVSPYGINLDIGMDNLPYKKVFWDNLSAPPDTKFYKKIKDGLEGQFGVPLEKQYLLVNK</sequence>
<name>A0ABP8BZZ4_9FLAO</name>
<keyword evidence="3" id="KW-1185">Reference proteome</keyword>
<accession>A0ABP8BZZ4</accession>
<dbReference type="Pfam" id="PF13715">
    <property type="entry name" value="CarbopepD_reg_2"/>
    <property type="match status" value="1"/>
</dbReference>
<protein>
    <recommendedName>
        <fullName evidence="4">Carboxypeptidase-like regulatory domain-containing protein</fullName>
    </recommendedName>
</protein>
<evidence type="ECO:0000313" key="3">
    <source>
        <dbReference type="Proteomes" id="UP001501496"/>
    </source>
</evidence>
<evidence type="ECO:0000256" key="1">
    <source>
        <dbReference type="SAM" id="SignalP"/>
    </source>
</evidence>
<reference evidence="3" key="1">
    <citation type="journal article" date="2019" name="Int. J. Syst. Evol. Microbiol.">
        <title>The Global Catalogue of Microorganisms (GCM) 10K type strain sequencing project: providing services to taxonomists for standard genome sequencing and annotation.</title>
        <authorList>
            <consortium name="The Broad Institute Genomics Platform"/>
            <consortium name="The Broad Institute Genome Sequencing Center for Infectious Disease"/>
            <person name="Wu L."/>
            <person name="Ma J."/>
        </authorList>
    </citation>
    <scope>NUCLEOTIDE SEQUENCE [LARGE SCALE GENOMIC DNA]</scope>
    <source>
        <strain evidence="3">JCM 17630</strain>
    </source>
</reference>
<dbReference type="InterPro" id="IPR008969">
    <property type="entry name" value="CarboxyPept-like_regulatory"/>
</dbReference>
<proteinExistence type="predicted"/>
<keyword evidence="1" id="KW-0732">Signal</keyword>
<feature type="chain" id="PRO_5046182581" description="Carboxypeptidase-like regulatory domain-containing protein" evidence="1">
    <location>
        <begin position="34"/>
        <end position="397"/>
    </location>
</feature>
<feature type="signal peptide" evidence="1">
    <location>
        <begin position="1"/>
        <end position="33"/>
    </location>
</feature>
<dbReference type="Proteomes" id="UP001501496">
    <property type="component" value="Unassembled WGS sequence"/>
</dbReference>
<evidence type="ECO:0000313" key="2">
    <source>
        <dbReference type="EMBL" id="GAA4231269.1"/>
    </source>
</evidence>
<evidence type="ECO:0008006" key="4">
    <source>
        <dbReference type="Google" id="ProtNLM"/>
    </source>
</evidence>
<gene>
    <name evidence="2" type="ORF">GCM10022291_03390</name>
</gene>
<dbReference type="RefSeq" id="WP_344786308.1">
    <property type="nucleotide sequence ID" value="NZ_BAABCA010000001.1"/>
</dbReference>